<name>A0A3R6IWS6_9BACT</name>
<dbReference type="PROSITE" id="PS50878">
    <property type="entry name" value="RT_POL"/>
    <property type="match status" value="1"/>
</dbReference>
<dbReference type="InterPro" id="IPR043502">
    <property type="entry name" value="DNA/RNA_pol_sf"/>
</dbReference>
<dbReference type="InterPro" id="IPR051083">
    <property type="entry name" value="GrpII_Intron_Splice-Mob/Def"/>
</dbReference>
<evidence type="ECO:0000313" key="4">
    <source>
        <dbReference type="EMBL" id="RHK53102.1"/>
    </source>
</evidence>
<dbReference type="InterPro" id="IPR000477">
    <property type="entry name" value="RT_dom"/>
</dbReference>
<gene>
    <name evidence="4" type="ORF">DW060_01180</name>
</gene>
<dbReference type="EMBL" id="QRNO01000002">
    <property type="protein sequence ID" value="RHK53102.1"/>
    <property type="molecule type" value="Genomic_DNA"/>
</dbReference>
<dbReference type="GO" id="GO:0003964">
    <property type="term" value="F:RNA-directed DNA polymerase activity"/>
    <property type="evidence" value="ECO:0007669"/>
    <property type="project" value="UniProtKB-KW"/>
</dbReference>
<protein>
    <submittedName>
        <fullName evidence="4">Reverse transcriptase</fullName>
    </submittedName>
</protein>
<feature type="domain" description="Reverse transcriptase" evidence="3">
    <location>
        <begin position="1"/>
        <end position="310"/>
    </location>
</feature>
<evidence type="ECO:0000259" key="3">
    <source>
        <dbReference type="PROSITE" id="PS50878"/>
    </source>
</evidence>
<accession>A0A3R6IWS6</accession>
<evidence type="ECO:0000256" key="2">
    <source>
        <dbReference type="SAM" id="MobiDB-lite"/>
    </source>
</evidence>
<dbReference type="AlphaFoldDB" id="A0A3R6IWS6"/>
<organism evidence="4 5">
    <name type="scientific">Leyella stercorea</name>
    <dbReference type="NCBI Taxonomy" id="363265"/>
    <lineage>
        <taxon>Bacteria</taxon>
        <taxon>Pseudomonadati</taxon>
        <taxon>Bacteroidota</taxon>
        <taxon>Bacteroidia</taxon>
        <taxon>Bacteroidales</taxon>
        <taxon>Prevotellaceae</taxon>
        <taxon>Leyella</taxon>
    </lineage>
</organism>
<comment type="similarity">
    <text evidence="1">Belongs to the bacterial reverse transcriptase family.</text>
</comment>
<keyword evidence="4" id="KW-0808">Transferase</keyword>
<dbReference type="Pfam" id="PF00078">
    <property type="entry name" value="RVT_1"/>
    <property type="match status" value="1"/>
</dbReference>
<evidence type="ECO:0000313" key="5">
    <source>
        <dbReference type="Proteomes" id="UP000286598"/>
    </source>
</evidence>
<feature type="region of interest" description="Disordered" evidence="2">
    <location>
        <begin position="389"/>
        <end position="436"/>
    </location>
</feature>
<dbReference type="PANTHER" id="PTHR34047">
    <property type="entry name" value="NUCLEAR INTRON MATURASE 1, MITOCHONDRIAL-RELATED"/>
    <property type="match status" value="1"/>
</dbReference>
<keyword evidence="5" id="KW-1185">Reference proteome</keyword>
<dbReference type="OrthoDB" id="9780724at2"/>
<evidence type="ECO:0000256" key="1">
    <source>
        <dbReference type="ARBA" id="ARBA00034120"/>
    </source>
</evidence>
<feature type="compositionally biased region" description="Polar residues" evidence="2">
    <location>
        <begin position="389"/>
        <end position="403"/>
    </location>
</feature>
<sequence>MKANTYLYQYTDFEDCGLYVGDTGKLACSPSKKIKNAYHLLYTNENLCKAQYNAQRGKGERTEINEFNDNICERLYELYEMLANETYVPGEYKKRKIYDPKERELMIAPFFPDRIIHHCVINVLGEHWMHLFIENTYACIKGRGVHKCMLDVRSALMRDKKGTRFCLQTDISKFYDNIDHTALKIIIRFTIADEQLLRLLDKIIDSNGKDKGLPIGNYTSQYLANLYLAYFDHWVKEVLALIVLKMFGVKLYYFRYMDDMVFLCESKEALHFVLNMTGLYLATEPKVEFKANWQIYPVDDRGIDYCGFLQNHYNVLLRKSILLRFYRKASIIAKKCPIKDENDIKHLFPSEWGWTIRCSEAHKKNVFNKIINDGHKYFIKGSAVSTASASDRPVQQRTGNIPLQLQHKGSGGCDGRNGRYTHSQRRRKADRQDVAV</sequence>
<proteinExistence type="inferred from homology"/>
<dbReference type="CDD" id="cd01646">
    <property type="entry name" value="RT_Bac_retron_I"/>
    <property type="match status" value="1"/>
</dbReference>
<dbReference type="Proteomes" id="UP000286598">
    <property type="component" value="Unassembled WGS sequence"/>
</dbReference>
<reference evidence="4 5" key="1">
    <citation type="submission" date="2018-08" db="EMBL/GenBank/DDBJ databases">
        <title>A genome reference for cultivated species of the human gut microbiota.</title>
        <authorList>
            <person name="Zou Y."/>
            <person name="Xue W."/>
            <person name="Luo G."/>
        </authorList>
    </citation>
    <scope>NUCLEOTIDE SEQUENCE [LARGE SCALE GENOMIC DNA]</scope>
    <source>
        <strain evidence="4 5">AF42-9</strain>
    </source>
</reference>
<comment type="caution">
    <text evidence="4">The sequence shown here is derived from an EMBL/GenBank/DDBJ whole genome shotgun (WGS) entry which is preliminary data.</text>
</comment>
<keyword evidence="4" id="KW-0695">RNA-directed DNA polymerase</keyword>
<dbReference type="SUPFAM" id="SSF56672">
    <property type="entry name" value="DNA/RNA polymerases"/>
    <property type="match status" value="1"/>
</dbReference>
<keyword evidence="4" id="KW-0548">Nucleotidyltransferase</keyword>
<dbReference type="PANTHER" id="PTHR34047:SF8">
    <property type="entry name" value="PROTEIN YKFC"/>
    <property type="match status" value="1"/>
</dbReference>